<dbReference type="EMBL" id="JACONZ010000004">
    <property type="protein sequence ID" value="MBC5582226.1"/>
    <property type="molecule type" value="Genomic_DNA"/>
</dbReference>
<organism evidence="1 2">
    <name type="scientific">Anaerofilum hominis</name>
    <dbReference type="NCBI Taxonomy" id="2763016"/>
    <lineage>
        <taxon>Bacteria</taxon>
        <taxon>Bacillati</taxon>
        <taxon>Bacillota</taxon>
        <taxon>Clostridia</taxon>
        <taxon>Eubacteriales</taxon>
        <taxon>Oscillospiraceae</taxon>
        <taxon>Anaerofilum</taxon>
    </lineage>
</organism>
<dbReference type="GO" id="GO:0008705">
    <property type="term" value="F:methionine synthase activity"/>
    <property type="evidence" value="ECO:0007669"/>
    <property type="project" value="InterPro"/>
</dbReference>
<accession>A0A923I8H3</accession>
<dbReference type="SUPFAM" id="SSF56507">
    <property type="entry name" value="Methionine synthase activation domain-like"/>
    <property type="match status" value="1"/>
</dbReference>
<dbReference type="InterPro" id="IPR037010">
    <property type="entry name" value="VitB12-dep_Met_synth_activ_sf"/>
</dbReference>
<dbReference type="Gene3D" id="3.40.109.40">
    <property type="match status" value="1"/>
</dbReference>
<protein>
    <submittedName>
        <fullName evidence="1">Methionine synthase</fullName>
    </submittedName>
</protein>
<reference evidence="1" key="1">
    <citation type="submission" date="2020-08" db="EMBL/GenBank/DDBJ databases">
        <title>Genome public.</title>
        <authorList>
            <person name="Liu C."/>
            <person name="Sun Q."/>
        </authorList>
    </citation>
    <scope>NUCLEOTIDE SEQUENCE</scope>
    <source>
        <strain evidence="1">BX8</strain>
    </source>
</reference>
<proteinExistence type="predicted"/>
<comment type="caution">
    <text evidence="1">The sequence shown here is derived from an EMBL/GenBank/DDBJ whole genome shotgun (WGS) entry which is preliminary data.</text>
</comment>
<dbReference type="RefSeq" id="WP_186888569.1">
    <property type="nucleotide sequence ID" value="NZ_JACONZ010000004.1"/>
</dbReference>
<dbReference type="AlphaFoldDB" id="A0A923I8H3"/>
<dbReference type="Proteomes" id="UP000659630">
    <property type="component" value="Unassembled WGS sequence"/>
</dbReference>
<gene>
    <name evidence="1" type="ORF">H8S23_11980</name>
</gene>
<keyword evidence="2" id="KW-1185">Reference proteome</keyword>
<evidence type="ECO:0000313" key="1">
    <source>
        <dbReference type="EMBL" id="MBC5582226.1"/>
    </source>
</evidence>
<sequence length="232" mass="24096">MKLALDAPLDRAEICRYLGCTPADLDGAARALIEECEREILHAAAPRCVFRRFGLQWQAETPRLAGASQALEGRDIARHLGGCHAVLLMASTLGAGVDALLRAAAAGDVARSVVLDAAASVAAETAAATAEEAAAAALCRAGEYRTGRFSPGYGDLPITGQRAWVALLDAPRAIGLAATREAILTPRKSVTALVGVADHPVRGRLAGCDCCALKEKCELRKRGTPCGKADGQ</sequence>
<evidence type="ECO:0000313" key="2">
    <source>
        <dbReference type="Proteomes" id="UP000659630"/>
    </source>
</evidence>
<name>A0A923I8H3_9FIRM</name>